<organism evidence="1 2">
    <name type="scientific">Sporothrix bragantina</name>
    <dbReference type="NCBI Taxonomy" id="671064"/>
    <lineage>
        <taxon>Eukaryota</taxon>
        <taxon>Fungi</taxon>
        <taxon>Dikarya</taxon>
        <taxon>Ascomycota</taxon>
        <taxon>Pezizomycotina</taxon>
        <taxon>Sordariomycetes</taxon>
        <taxon>Sordariomycetidae</taxon>
        <taxon>Ophiostomatales</taxon>
        <taxon>Ophiostomataceae</taxon>
        <taxon>Sporothrix</taxon>
    </lineage>
</organism>
<dbReference type="Proteomes" id="UP001642406">
    <property type="component" value="Unassembled WGS sequence"/>
</dbReference>
<reference evidence="1 2" key="1">
    <citation type="submission" date="2024-01" db="EMBL/GenBank/DDBJ databases">
        <authorList>
            <person name="Allen C."/>
            <person name="Tagirdzhanova G."/>
        </authorList>
    </citation>
    <scope>NUCLEOTIDE SEQUENCE [LARGE SCALE GENOMIC DNA]</scope>
</reference>
<dbReference type="EMBL" id="CAWUHC010000034">
    <property type="protein sequence ID" value="CAK7221372.1"/>
    <property type="molecule type" value="Genomic_DNA"/>
</dbReference>
<comment type="caution">
    <text evidence="1">The sequence shown here is derived from an EMBL/GenBank/DDBJ whole genome shotgun (WGS) entry which is preliminary data.</text>
</comment>
<evidence type="ECO:0000313" key="1">
    <source>
        <dbReference type="EMBL" id="CAK7221372.1"/>
    </source>
</evidence>
<proteinExistence type="predicted"/>
<protein>
    <recommendedName>
        <fullName evidence="3">EthD domain-containing protein</fullName>
    </recommendedName>
</protein>
<name>A0ABP0BPB5_9PEZI</name>
<evidence type="ECO:0008006" key="3">
    <source>
        <dbReference type="Google" id="ProtNLM"/>
    </source>
</evidence>
<evidence type="ECO:0000313" key="2">
    <source>
        <dbReference type="Proteomes" id="UP001642406"/>
    </source>
</evidence>
<keyword evidence="2" id="KW-1185">Reference proteome</keyword>
<sequence length="111" mass="12435">MEPEPSSDVLSDAIYERFHHQIREHGNTLISFVAEELHGAPPGISITLERLEMPPFHVSWVWFIGSMDQATEQAILRFFQTDAGKAALISHGADVVEFKIASVRFEATKKA</sequence>
<gene>
    <name evidence="1" type="ORF">SBRCBS47491_004507</name>
</gene>
<accession>A0ABP0BPB5</accession>